<accession>T0RVM2</accession>
<dbReference type="RefSeq" id="XP_008611858.1">
    <property type="nucleotide sequence ID" value="XM_008613636.1"/>
</dbReference>
<dbReference type="Proteomes" id="UP000030762">
    <property type="component" value="Unassembled WGS sequence"/>
</dbReference>
<dbReference type="InParanoid" id="T0RVM2"/>
<protein>
    <submittedName>
        <fullName evidence="2">Uncharacterized protein</fullName>
    </submittedName>
</protein>
<evidence type="ECO:0000313" key="3">
    <source>
        <dbReference type="Proteomes" id="UP000030762"/>
    </source>
</evidence>
<dbReference type="OrthoDB" id="67415at2759"/>
<organism evidence="2 3">
    <name type="scientific">Saprolegnia diclina (strain VS20)</name>
    <dbReference type="NCBI Taxonomy" id="1156394"/>
    <lineage>
        <taxon>Eukaryota</taxon>
        <taxon>Sar</taxon>
        <taxon>Stramenopiles</taxon>
        <taxon>Oomycota</taxon>
        <taxon>Saprolegniomycetes</taxon>
        <taxon>Saprolegniales</taxon>
        <taxon>Saprolegniaceae</taxon>
        <taxon>Saprolegnia</taxon>
    </lineage>
</organism>
<keyword evidence="3" id="KW-1185">Reference proteome</keyword>
<dbReference type="AlphaFoldDB" id="T0RVM2"/>
<reference evidence="2 3" key="1">
    <citation type="submission" date="2012-04" db="EMBL/GenBank/DDBJ databases">
        <title>The Genome Sequence of Saprolegnia declina VS20.</title>
        <authorList>
            <consortium name="The Broad Institute Genome Sequencing Platform"/>
            <person name="Russ C."/>
            <person name="Nusbaum C."/>
            <person name="Tyler B."/>
            <person name="van West P."/>
            <person name="Dieguez-Uribeondo J."/>
            <person name="de Bruijn I."/>
            <person name="Tripathy S."/>
            <person name="Jiang R."/>
            <person name="Young S.K."/>
            <person name="Zeng Q."/>
            <person name="Gargeya S."/>
            <person name="Fitzgerald M."/>
            <person name="Haas B."/>
            <person name="Abouelleil A."/>
            <person name="Alvarado L."/>
            <person name="Arachchi H.M."/>
            <person name="Berlin A."/>
            <person name="Chapman S.B."/>
            <person name="Goldberg J."/>
            <person name="Griggs A."/>
            <person name="Gujja S."/>
            <person name="Hansen M."/>
            <person name="Howarth C."/>
            <person name="Imamovic A."/>
            <person name="Larimer J."/>
            <person name="McCowen C."/>
            <person name="Montmayeur A."/>
            <person name="Murphy C."/>
            <person name="Neiman D."/>
            <person name="Pearson M."/>
            <person name="Priest M."/>
            <person name="Roberts A."/>
            <person name="Saif S."/>
            <person name="Shea T."/>
            <person name="Sisk P."/>
            <person name="Sykes S."/>
            <person name="Wortman J."/>
            <person name="Nusbaum C."/>
            <person name="Birren B."/>
        </authorList>
    </citation>
    <scope>NUCLEOTIDE SEQUENCE [LARGE SCALE GENOMIC DNA]</scope>
    <source>
        <strain evidence="2 3">VS20</strain>
    </source>
</reference>
<dbReference type="OMA" id="PPKIIHQ"/>
<name>T0RVM2_SAPDV</name>
<dbReference type="VEuPathDB" id="FungiDB:SDRG_12863"/>
<gene>
    <name evidence="2" type="ORF">SDRG_07782</name>
    <name evidence="1" type="ORF">SDRG_12863</name>
</gene>
<dbReference type="GeneID" id="19948509"/>
<dbReference type="GeneID" id="19953590"/>
<evidence type="ECO:0000313" key="1">
    <source>
        <dbReference type="EMBL" id="EQC29400.1"/>
    </source>
</evidence>
<dbReference type="VEuPathDB" id="FungiDB:SDRG_07782"/>
<dbReference type="RefSeq" id="XP_008617167.1">
    <property type="nucleotide sequence ID" value="XM_008618945.1"/>
</dbReference>
<sequence>MGALSSSCYVGRADVAPMYLHPKRRLQSFNGAARRTWESAQGCCVVQWKRDTHADPAGDCDELYSDGMLPAIRIIRKLPTCSCILSTGLPRKIIHQASLIRTSSSKSHVAVAKRSRNVVRWD</sequence>
<evidence type="ECO:0000313" key="2">
    <source>
        <dbReference type="EMBL" id="EQC34452.1"/>
    </source>
</evidence>
<dbReference type="EMBL" id="JH767184">
    <property type="protein sequence ID" value="EQC29400.1"/>
    <property type="molecule type" value="Genomic_DNA"/>
</dbReference>
<proteinExistence type="predicted"/>
<dbReference type="EMBL" id="JH767154">
    <property type="protein sequence ID" value="EQC34452.1"/>
    <property type="molecule type" value="Genomic_DNA"/>
</dbReference>